<sequence length="459" mass="51973">MSSHRLESTRNRPPPPPLRLTNSPFRPTSPSGNDQQLLYDLPSSSAVPSPTKSQFLTSPTSPSFQSRTRADARARRTPPPPLSNRSVTPQPGNGDELDRFGDLCRSWYYDQEDMAGREMTKILAMLPPSQRAQYTRLQSSIRASYHANLTAQRRAEFQAHLSATQSGGSLMPHSRAHPSSKESRRERHGRLERFIHSWCNMGMPGTKPFFEALWAVLRLQVIPEHLGGSGNRRIEWEFDDAVFMESAGKDFMLEAIDVLKGVLGFEETRAPRRSRSFRISKDTSSSAFHLRSQSEPLSPKPPVPPRRNKPVINSSTTMTSRPRAPSDPFLDAPSSSRFHVNEESHFMPSNTSELNDDESNEDEGSRIWTSPDLPNPELISLLGLFPSFVSRQTLPRFSVATAKRRPADLEEVADEMLNDGRDEVRFGTGVMWIGIKERADGWQGGWWERFVAWWRRVFC</sequence>
<feature type="compositionally biased region" description="Basic and acidic residues" evidence="1">
    <location>
        <begin position="1"/>
        <end position="10"/>
    </location>
</feature>
<feature type="region of interest" description="Disordered" evidence="1">
    <location>
        <begin position="1"/>
        <end position="98"/>
    </location>
</feature>
<organism evidence="2 3">
    <name type="scientific">Rickenella mellea</name>
    <dbReference type="NCBI Taxonomy" id="50990"/>
    <lineage>
        <taxon>Eukaryota</taxon>
        <taxon>Fungi</taxon>
        <taxon>Dikarya</taxon>
        <taxon>Basidiomycota</taxon>
        <taxon>Agaricomycotina</taxon>
        <taxon>Agaricomycetes</taxon>
        <taxon>Hymenochaetales</taxon>
        <taxon>Rickenellaceae</taxon>
        <taxon>Rickenella</taxon>
    </lineage>
</organism>
<evidence type="ECO:0000313" key="3">
    <source>
        <dbReference type="Proteomes" id="UP000294933"/>
    </source>
</evidence>
<feature type="region of interest" description="Disordered" evidence="1">
    <location>
        <begin position="273"/>
        <end position="367"/>
    </location>
</feature>
<protein>
    <submittedName>
        <fullName evidence="2">Uncharacterized protein</fullName>
    </submittedName>
</protein>
<gene>
    <name evidence="2" type="ORF">BD410DRAFT_783902</name>
</gene>
<dbReference type="AlphaFoldDB" id="A0A4Y7QEZ3"/>
<proteinExistence type="predicted"/>
<name>A0A4Y7QEZ3_9AGAM</name>
<evidence type="ECO:0000313" key="2">
    <source>
        <dbReference type="EMBL" id="TDL25916.1"/>
    </source>
</evidence>
<feature type="compositionally biased region" description="Polar residues" evidence="1">
    <location>
        <begin position="25"/>
        <end position="66"/>
    </location>
</feature>
<reference evidence="2 3" key="1">
    <citation type="submission" date="2018-06" db="EMBL/GenBank/DDBJ databases">
        <title>A transcriptomic atlas of mushroom development highlights an independent origin of complex multicellularity.</title>
        <authorList>
            <consortium name="DOE Joint Genome Institute"/>
            <person name="Krizsan K."/>
            <person name="Almasi E."/>
            <person name="Merenyi Z."/>
            <person name="Sahu N."/>
            <person name="Viragh M."/>
            <person name="Koszo T."/>
            <person name="Mondo S."/>
            <person name="Kiss B."/>
            <person name="Balint B."/>
            <person name="Kues U."/>
            <person name="Barry K."/>
            <person name="Hegedus J.C."/>
            <person name="Henrissat B."/>
            <person name="Johnson J."/>
            <person name="Lipzen A."/>
            <person name="Ohm R."/>
            <person name="Nagy I."/>
            <person name="Pangilinan J."/>
            <person name="Yan J."/>
            <person name="Xiong Y."/>
            <person name="Grigoriev I.V."/>
            <person name="Hibbett D.S."/>
            <person name="Nagy L.G."/>
        </authorList>
    </citation>
    <scope>NUCLEOTIDE SEQUENCE [LARGE SCALE GENOMIC DNA]</scope>
    <source>
        <strain evidence="2 3">SZMC22713</strain>
    </source>
</reference>
<evidence type="ECO:0000256" key="1">
    <source>
        <dbReference type="SAM" id="MobiDB-lite"/>
    </source>
</evidence>
<dbReference type="VEuPathDB" id="FungiDB:BD410DRAFT_783902"/>
<dbReference type="Proteomes" id="UP000294933">
    <property type="component" value="Unassembled WGS sequence"/>
</dbReference>
<accession>A0A4Y7QEZ3</accession>
<dbReference type="OrthoDB" id="2568455at2759"/>
<feature type="region of interest" description="Disordered" evidence="1">
    <location>
        <begin position="164"/>
        <end position="186"/>
    </location>
</feature>
<dbReference type="EMBL" id="ML170162">
    <property type="protein sequence ID" value="TDL25916.1"/>
    <property type="molecule type" value="Genomic_DNA"/>
</dbReference>
<keyword evidence="3" id="KW-1185">Reference proteome</keyword>
<feature type="compositionally biased region" description="Polar residues" evidence="1">
    <location>
        <begin position="282"/>
        <end position="296"/>
    </location>
</feature>